<name>A0A1W2FSL6_9PSEU</name>
<dbReference type="Gene3D" id="3.40.140.10">
    <property type="entry name" value="Cytidine Deaminase, domain 2"/>
    <property type="match status" value="1"/>
</dbReference>
<evidence type="ECO:0000313" key="2">
    <source>
        <dbReference type="Proteomes" id="UP000192840"/>
    </source>
</evidence>
<sequence length="167" mass="18930">MIRERLFGRNASLRISRRTWRRLVQGLGERAGGRREAGAFLLGDRESSPRRVRRVVFYDDLDPKSLTGGISFGFEGFPRLWELCDREQMRVIGDVHTHFNGHVAQSHTDATNPMIARKGHVALIVPDLAARSLRTKEVGVHRYLGDEGWSSSMGKDARAALYIGWWA</sequence>
<dbReference type="OrthoDB" id="3367557at2"/>
<dbReference type="RefSeq" id="WP_144065748.1">
    <property type="nucleotide sequence ID" value="NZ_FWYC01000022.1"/>
</dbReference>
<accession>A0A1W2FSL6</accession>
<dbReference type="SUPFAM" id="SSF102712">
    <property type="entry name" value="JAB1/MPN domain"/>
    <property type="match status" value="1"/>
</dbReference>
<reference evidence="2" key="1">
    <citation type="submission" date="2017-04" db="EMBL/GenBank/DDBJ databases">
        <authorList>
            <person name="Varghese N."/>
            <person name="Submissions S."/>
        </authorList>
    </citation>
    <scope>NUCLEOTIDE SEQUENCE [LARGE SCALE GENOMIC DNA]</scope>
    <source>
        <strain evidence="2">DSM 44073</strain>
    </source>
</reference>
<proteinExistence type="predicted"/>
<evidence type="ECO:0000313" key="1">
    <source>
        <dbReference type="EMBL" id="SMD24618.1"/>
    </source>
</evidence>
<protein>
    <recommendedName>
        <fullName evidence="3">JAB domain-containing protein</fullName>
    </recommendedName>
</protein>
<dbReference type="eggNOG" id="COG1310">
    <property type="taxonomic scope" value="Bacteria"/>
</dbReference>
<keyword evidence="2" id="KW-1185">Reference proteome</keyword>
<dbReference type="STRING" id="40571.SAMN05660733_07764"/>
<dbReference type="EMBL" id="FWYC01000022">
    <property type="protein sequence ID" value="SMD24618.1"/>
    <property type="molecule type" value="Genomic_DNA"/>
</dbReference>
<dbReference type="Proteomes" id="UP000192840">
    <property type="component" value="Unassembled WGS sequence"/>
</dbReference>
<dbReference type="AlphaFoldDB" id="A0A1W2FSL6"/>
<organism evidence="1 2">
    <name type="scientific">Lentzea albidocapillata</name>
    <dbReference type="NCBI Taxonomy" id="40571"/>
    <lineage>
        <taxon>Bacteria</taxon>
        <taxon>Bacillati</taxon>
        <taxon>Actinomycetota</taxon>
        <taxon>Actinomycetes</taxon>
        <taxon>Pseudonocardiales</taxon>
        <taxon>Pseudonocardiaceae</taxon>
        <taxon>Lentzea</taxon>
    </lineage>
</organism>
<gene>
    <name evidence="1" type="ORF">SAMN05660733_07764</name>
</gene>
<evidence type="ECO:0008006" key="3">
    <source>
        <dbReference type="Google" id="ProtNLM"/>
    </source>
</evidence>